<dbReference type="CDD" id="cd12383">
    <property type="entry name" value="RRM_RBM42"/>
    <property type="match status" value="1"/>
</dbReference>
<dbReference type="Pfam" id="PF00076">
    <property type="entry name" value="RRM_1"/>
    <property type="match status" value="1"/>
</dbReference>
<evidence type="ECO:0000313" key="6">
    <source>
        <dbReference type="Proteomes" id="UP000244005"/>
    </source>
</evidence>
<dbReference type="InterPro" id="IPR035979">
    <property type="entry name" value="RBD_domain_sf"/>
</dbReference>
<dbReference type="PANTHER" id="PTHR47640">
    <property type="entry name" value="TRNA SELENOCYSTEINE 1-ASSOCIATED PROTEIN 1-RELATED-RELATED"/>
    <property type="match status" value="1"/>
</dbReference>
<evidence type="ECO:0000256" key="1">
    <source>
        <dbReference type="ARBA" id="ARBA00022884"/>
    </source>
</evidence>
<evidence type="ECO:0000259" key="4">
    <source>
        <dbReference type="PROSITE" id="PS50102"/>
    </source>
</evidence>
<feature type="compositionally biased region" description="Basic and acidic residues" evidence="3">
    <location>
        <begin position="384"/>
        <end position="398"/>
    </location>
</feature>
<dbReference type="SMART" id="SM00360">
    <property type="entry name" value="RRM"/>
    <property type="match status" value="1"/>
</dbReference>
<feature type="region of interest" description="Disordered" evidence="3">
    <location>
        <begin position="269"/>
        <end position="289"/>
    </location>
</feature>
<dbReference type="PROSITE" id="PS50102">
    <property type="entry name" value="RRM"/>
    <property type="match status" value="1"/>
</dbReference>
<organism evidence="5 6">
    <name type="scientific">Marchantia polymorpha</name>
    <name type="common">Common liverwort</name>
    <name type="synonym">Marchantia aquatica</name>
    <dbReference type="NCBI Taxonomy" id="3197"/>
    <lineage>
        <taxon>Eukaryota</taxon>
        <taxon>Viridiplantae</taxon>
        <taxon>Streptophyta</taxon>
        <taxon>Embryophyta</taxon>
        <taxon>Marchantiophyta</taxon>
        <taxon>Marchantiopsida</taxon>
        <taxon>Marchantiidae</taxon>
        <taxon>Marchantiales</taxon>
        <taxon>Marchantiaceae</taxon>
        <taxon>Marchantia</taxon>
    </lineage>
</organism>
<feature type="region of interest" description="Disordered" evidence="3">
    <location>
        <begin position="384"/>
        <end position="407"/>
    </location>
</feature>
<feature type="region of interest" description="Disordered" evidence="3">
    <location>
        <begin position="1"/>
        <end position="98"/>
    </location>
</feature>
<dbReference type="SUPFAM" id="SSF54928">
    <property type="entry name" value="RNA-binding domain, RBD"/>
    <property type="match status" value="1"/>
</dbReference>
<feature type="compositionally biased region" description="Pro residues" evidence="3">
    <location>
        <begin position="76"/>
        <end position="85"/>
    </location>
</feature>
<dbReference type="AlphaFoldDB" id="A0A2R6W017"/>
<dbReference type="PANTHER" id="PTHR47640:SF11">
    <property type="entry name" value="RNA-BINDING PROTEIN 42"/>
    <property type="match status" value="1"/>
</dbReference>
<gene>
    <name evidence="5" type="ORF">MARPO_0213s0004</name>
</gene>
<protein>
    <recommendedName>
        <fullName evidence="4">RRM domain-containing protein</fullName>
    </recommendedName>
</protein>
<evidence type="ECO:0000256" key="3">
    <source>
        <dbReference type="SAM" id="MobiDB-lite"/>
    </source>
</evidence>
<dbReference type="Gramene" id="Mp8g18410.1">
    <property type="protein sequence ID" value="Mp8g18410.1.cds"/>
    <property type="gene ID" value="Mp8g18410"/>
</dbReference>
<dbReference type="FunFam" id="3.30.70.330:FF:000309">
    <property type="entry name" value="RNA-binding protein 42"/>
    <property type="match status" value="1"/>
</dbReference>
<feature type="region of interest" description="Disordered" evidence="3">
    <location>
        <begin position="169"/>
        <end position="215"/>
    </location>
</feature>
<evidence type="ECO:0000313" key="5">
    <source>
        <dbReference type="EMBL" id="PTQ27199.1"/>
    </source>
</evidence>
<dbReference type="GO" id="GO:0003729">
    <property type="term" value="F:mRNA binding"/>
    <property type="evidence" value="ECO:0000318"/>
    <property type="project" value="GO_Central"/>
</dbReference>
<evidence type="ECO:0000256" key="2">
    <source>
        <dbReference type="PROSITE-ProRule" id="PRU00176"/>
    </source>
</evidence>
<name>A0A2R6W017_MARPO</name>
<dbReference type="InterPro" id="IPR034215">
    <property type="entry name" value="RBM42_RRM"/>
</dbReference>
<dbReference type="Proteomes" id="UP000244005">
    <property type="component" value="Unassembled WGS sequence"/>
</dbReference>
<keyword evidence="6" id="KW-1185">Reference proteome</keyword>
<dbReference type="EMBL" id="KZ772879">
    <property type="protein sequence ID" value="PTQ27199.1"/>
    <property type="molecule type" value="Genomic_DNA"/>
</dbReference>
<dbReference type="Gene3D" id="3.30.70.330">
    <property type="match status" value="1"/>
</dbReference>
<feature type="compositionally biased region" description="Pro residues" evidence="3">
    <location>
        <begin position="37"/>
        <end position="48"/>
    </location>
</feature>
<dbReference type="OrthoDB" id="1749473at2759"/>
<dbReference type="InterPro" id="IPR050825">
    <property type="entry name" value="RBM42_RBP45_47-like"/>
</dbReference>
<proteinExistence type="predicted"/>
<dbReference type="InterPro" id="IPR000504">
    <property type="entry name" value="RRM_dom"/>
</dbReference>
<dbReference type="InterPro" id="IPR012677">
    <property type="entry name" value="Nucleotide-bd_a/b_plait_sf"/>
</dbReference>
<sequence>MANLLSELERFEQEMKDLGSEPSSSLLPPAHLVARVPLPPPPPPPPARGTPSTIVNGTAMRPPPPPLPPQAASGRPMPPRPPPPLAAGSVNLLPPPPPPVTLNPSMAWLNTSATAATVVAPPVPATPASQYTYSQTPTIFTSAPATTPTSAAPASSSYFPVPFHLQQQSHTYQPTQQYQQQQQSYQQGPTQYAAAPQSQSQAQVATSQPATTGTTAQPSYQYQAVYQAAATPAAPEIFAMPQQQQAQQLFQRDAQTITPEALESVKAALASGEGENKSEARKRAIPRKAAGQVWEDPTLADWPENDHRLFCGDLGNEVNDEVLTKAFTRFTTFNMARVVRDKRTGKTKGYGFVSFANPSDLALALKEMNGKYVGNRPIKLRKSTWKERTDQEAFDKQKNSKRQKGSKKNILHKNSFGFSACTSWHVPAVIAVSVL</sequence>
<accession>A0A2R6W017</accession>
<feature type="compositionally biased region" description="Low complexity" evidence="3">
    <location>
        <begin position="20"/>
        <end position="36"/>
    </location>
</feature>
<feature type="domain" description="RRM" evidence="4">
    <location>
        <begin position="307"/>
        <end position="385"/>
    </location>
</feature>
<reference evidence="6" key="1">
    <citation type="journal article" date="2017" name="Cell">
        <title>Insights into land plant evolution garnered from the Marchantia polymorpha genome.</title>
        <authorList>
            <person name="Bowman J.L."/>
            <person name="Kohchi T."/>
            <person name="Yamato K.T."/>
            <person name="Jenkins J."/>
            <person name="Shu S."/>
            <person name="Ishizaki K."/>
            <person name="Yamaoka S."/>
            <person name="Nishihama R."/>
            <person name="Nakamura Y."/>
            <person name="Berger F."/>
            <person name="Adam C."/>
            <person name="Aki S.S."/>
            <person name="Althoff F."/>
            <person name="Araki T."/>
            <person name="Arteaga-Vazquez M.A."/>
            <person name="Balasubrmanian S."/>
            <person name="Barry K."/>
            <person name="Bauer D."/>
            <person name="Boehm C.R."/>
            <person name="Briginshaw L."/>
            <person name="Caballero-Perez J."/>
            <person name="Catarino B."/>
            <person name="Chen F."/>
            <person name="Chiyoda S."/>
            <person name="Chovatia M."/>
            <person name="Davies K.M."/>
            <person name="Delmans M."/>
            <person name="Demura T."/>
            <person name="Dierschke T."/>
            <person name="Dolan L."/>
            <person name="Dorantes-Acosta A.E."/>
            <person name="Eklund D.M."/>
            <person name="Florent S.N."/>
            <person name="Flores-Sandoval E."/>
            <person name="Fujiyama A."/>
            <person name="Fukuzawa H."/>
            <person name="Galik B."/>
            <person name="Grimanelli D."/>
            <person name="Grimwood J."/>
            <person name="Grossniklaus U."/>
            <person name="Hamada T."/>
            <person name="Haseloff J."/>
            <person name="Hetherington A.J."/>
            <person name="Higo A."/>
            <person name="Hirakawa Y."/>
            <person name="Hundley H.N."/>
            <person name="Ikeda Y."/>
            <person name="Inoue K."/>
            <person name="Inoue S.I."/>
            <person name="Ishida S."/>
            <person name="Jia Q."/>
            <person name="Kakita M."/>
            <person name="Kanazawa T."/>
            <person name="Kawai Y."/>
            <person name="Kawashima T."/>
            <person name="Kennedy M."/>
            <person name="Kinose K."/>
            <person name="Kinoshita T."/>
            <person name="Kohara Y."/>
            <person name="Koide E."/>
            <person name="Komatsu K."/>
            <person name="Kopischke S."/>
            <person name="Kubo M."/>
            <person name="Kyozuka J."/>
            <person name="Lagercrantz U."/>
            <person name="Lin S.S."/>
            <person name="Lindquist E."/>
            <person name="Lipzen A.M."/>
            <person name="Lu C.W."/>
            <person name="De Luna E."/>
            <person name="Martienssen R.A."/>
            <person name="Minamino N."/>
            <person name="Mizutani M."/>
            <person name="Mizutani M."/>
            <person name="Mochizuki N."/>
            <person name="Monte I."/>
            <person name="Mosher R."/>
            <person name="Nagasaki H."/>
            <person name="Nakagami H."/>
            <person name="Naramoto S."/>
            <person name="Nishitani K."/>
            <person name="Ohtani M."/>
            <person name="Okamoto T."/>
            <person name="Okumura M."/>
            <person name="Phillips J."/>
            <person name="Pollak B."/>
            <person name="Reinders A."/>
            <person name="Rovekamp M."/>
            <person name="Sano R."/>
            <person name="Sawa S."/>
            <person name="Schmid M.W."/>
            <person name="Shirakawa M."/>
            <person name="Solano R."/>
            <person name="Spunde A."/>
            <person name="Suetsugu N."/>
            <person name="Sugano S."/>
            <person name="Sugiyama A."/>
            <person name="Sun R."/>
            <person name="Suzuki Y."/>
            <person name="Takenaka M."/>
            <person name="Takezawa D."/>
            <person name="Tomogane H."/>
            <person name="Tsuzuki M."/>
            <person name="Ueda T."/>
            <person name="Umeda M."/>
            <person name="Ward J.M."/>
            <person name="Watanabe Y."/>
            <person name="Yazaki K."/>
            <person name="Yokoyama R."/>
            <person name="Yoshitake Y."/>
            <person name="Yotsui I."/>
            <person name="Zachgo S."/>
            <person name="Schmutz J."/>
        </authorList>
    </citation>
    <scope>NUCLEOTIDE SEQUENCE [LARGE SCALE GENOMIC DNA]</scope>
    <source>
        <strain evidence="6">Tak-1</strain>
    </source>
</reference>
<keyword evidence="1 2" id="KW-0694">RNA-binding</keyword>
<feature type="compositionally biased region" description="Basic and acidic residues" evidence="3">
    <location>
        <begin position="7"/>
        <end position="19"/>
    </location>
</feature>